<dbReference type="EMBL" id="JANJYJ010000007">
    <property type="protein sequence ID" value="KAK3200572.1"/>
    <property type="molecule type" value="Genomic_DNA"/>
</dbReference>
<feature type="compositionally biased region" description="Basic residues" evidence="1">
    <location>
        <begin position="37"/>
        <end position="47"/>
    </location>
</feature>
<reference evidence="2" key="1">
    <citation type="journal article" date="2023" name="Plant J.">
        <title>Genome sequences and population genomics provide insights into the demographic history, inbreeding, and mutation load of two 'living fossil' tree species of Dipteronia.</title>
        <authorList>
            <person name="Feng Y."/>
            <person name="Comes H.P."/>
            <person name="Chen J."/>
            <person name="Zhu S."/>
            <person name="Lu R."/>
            <person name="Zhang X."/>
            <person name="Li P."/>
            <person name="Qiu J."/>
            <person name="Olsen K.M."/>
            <person name="Qiu Y."/>
        </authorList>
    </citation>
    <scope>NUCLEOTIDE SEQUENCE</scope>
    <source>
        <strain evidence="2">NBL</strain>
    </source>
</reference>
<gene>
    <name evidence="2" type="ORF">Dsin_023987</name>
</gene>
<feature type="region of interest" description="Disordered" evidence="1">
    <location>
        <begin position="32"/>
        <end position="79"/>
    </location>
</feature>
<evidence type="ECO:0000313" key="2">
    <source>
        <dbReference type="EMBL" id="KAK3200572.1"/>
    </source>
</evidence>
<sequence>MPENDLHQVGRRRCSYGKIRLDLVKEEVVDGGDTSCRRRKEKKKRSRAAGNQPRPGLKVSGKWIEELRRNREDKKQIRN</sequence>
<name>A0AAE0A595_9ROSI</name>
<feature type="compositionally biased region" description="Basic and acidic residues" evidence="1">
    <location>
        <begin position="63"/>
        <end position="79"/>
    </location>
</feature>
<dbReference type="Proteomes" id="UP001281410">
    <property type="component" value="Unassembled WGS sequence"/>
</dbReference>
<organism evidence="2 3">
    <name type="scientific">Dipteronia sinensis</name>
    <dbReference type="NCBI Taxonomy" id="43782"/>
    <lineage>
        <taxon>Eukaryota</taxon>
        <taxon>Viridiplantae</taxon>
        <taxon>Streptophyta</taxon>
        <taxon>Embryophyta</taxon>
        <taxon>Tracheophyta</taxon>
        <taxon>Spermatophyta</taxon>
        <taxon>Magnoliopsida</taxon>
        <taxon>eudicotyledons</taxon>
        <taxon>Gunneridae</taxon>
        <taxon>Pentapetalae</taxon>
        <taxon>rosids</taxon>
        <taxon>malvids</taxon>
        <taxon>Sapindales</taxon>
        <taxon>Sapindaceae</taxon>
        <taxon>Hippocastanoideae</taxon>
        <taxon>Acereae</taxon>
        <taxon>Dipteronia</taxon>
    </lineage>
</organism>
<proteinExistence type="predicted"/>
<keyword evidence="3" id="KW-1185">Reference proteome</keyword>
<dbReference type="AlphaFoldDB" id="A0AAE0A595"/>
<evidence type="ECO:0000256" key="1">
    <source>
        <dbReference type="SAM" id="MobiDB-lite"/>
    </source>
</evidence>
<accession>A0AAE0A595</accession>
<evidence type="ECO:0000313" key="3">
    <source>
        <dbReference type="Proteomes" id="UP001281410"/>
    </source>
</evidence>
<protein>
    <submittedName>
        <fullName evidence="2">Uncharacterized protein</fullName>
    </submittedName>
</protein>
<comment type="caution">
    <text evidence="2">The sequence shown here is derived from an EMBL/GenBank/DDBJ whole genome shotgun (WGS) entry which is preliminary data.</text>
</comment>